<evidence type="ECO:0000313" key="5">
    <source>
        <dbReference type="EMBL" id="MBB6252129.1"/>
    </source>
</evidence>
<dbReference type="Pfam" id="PF03446">
    <property type="entry name" value="NAD_binding_2"/>
    <property type="match status" value="1"/>
</dbReference>
<dbReference type="PIRSF" id="PIRSF000103">
    <property type="entry name" value="HIBADH"/>
    <property type="match status" value="1"/>
</dbReference>
<dbReference type="Gene3D" id="3.40.50.720">
    <property type="entry name" value="NAD(P)-binding Rossmann-like Domain"/>
    <property type="match status" value="1"/>
</dbReference>
<protein>
    <submittedName>
        <fullName evidence="5">3-hydroxyisobutyrate dehydrogenase-like beta-hydroxyacid dehydrogenase</fullName>
    </submittedName>
</protein>
<feature type="active site" evidence="2">
    <location>
        <position position="165"/>
    </location>
</feature>
<evidence type="ECO:0000256" key="1">
    <source>
        <dbReference type="ARBA" id="ARBA00023002"/>
    </source>
</evidence>
<dbReference type="SUPFAM" id="SSF48179">
    <property type="entry name" value="6-phosphogluconate dehydrogenase C-terminal domain-like"/>
    <property type="match status" value="1"/>
</dbReference>
<dbReference type="RefSeq" id="WP_184801148.1">
    <property type="nucleotide sequence ID" value="NZ_JACIIZ010000006.1"/>
</dbReference>
<evidence type="ECO:0000313" key="6">
    <source>
        <dbReference type="Proteomes" id="UP000539175"/>
    </source>
</evidence>
<dbReference type="GO" id="GO:0016491">
    <property type="term" value="F:oxidoreductase activity"/>
    <property type="evidence" value="ECO:0007669"/>
    <property type="project" value="UniProtKB-KW"/>
</dbReference>
<dbReference type="SUPFAM" id="SSF51735">
    <property type="entry name" value="NAD(P)-binding Rossmann-fold domains"/>
    <property type="match status" value="1"/>
</dbReference>
<feature type="domain" description="6-phosphogluconate dehydrogenase NADP-binding" evidence="3">
    <location>
        <begin position="6"/>
        <end position="150"/>
    </location>
</feature>
<evidence type="ECO:0000259" key="4">
    <source>
        <dbReference type="Pfam" id="PF09130"/>
    </source>
</evidence>
<dbReference type="Gene3D" id="1.10.1040.10">
    <property type="entry name" value="N-(1-d-carboxylethyl)-l-norvaline Dehydrogenase, domain 2"/>
    <property type="match status" value="1"/>
</dbReference>
<sequence length="282" mass="28983">MIPVRVALIGFGEVGQALAGPLGNGRALRIYDRLFDAVAAPLPDQGCRTAVAAVAGADLVISAVTAAQTAIVARAVAPHLAVGAWYMDLNSASPSQKIAAAEAVDGAGGRYVEVSVMSPIHPKGMASPLLLGGPHAEAFVPVAQALGFSGACFHSAVPGRAAATKLCRSVLVKGMEALVIEAFLAARHYGVEDTILASLGNVLPHPDWPGHARYMMSRALRHGVRRAEEMEEAAATVAASGLAPGMAAATAQVQRWAARFGDAADSPDLATMLDAVRQELTP</sequence>
<dbReference type="InterPro" id="IPR015814">
    <property type="entry name" value="Pgluconate_DH_NAD-bd_C"/>
</dbReference>
<dbReference type="InterPro" id="IPR008927">
    <property type="entry name" value="6-PGluconate_DH-like_C_sf"/>
</dbReference>
<keyword evidence="1" id="KW-0560">Oxidoreductase</keyword>
<dbReference type="GO" id="GO:0050661">
    <property type="term" value="F:NADP binding"/>
    <property type="evidence" value="ECO:0007669"/>
    <property type="project" value="InterPro"/>
</dbReference>
<dbReference type="InterPro" id="IPR036291">
    <property type="entry name" value="NAD(P)-bd_dom_sf"/>
</dbReference>
<feature type="domain" description="Phosphogluconate dehydrogenase NAD-binding putative C-terminal" evidence="4">
    <location>
        <begin position="186"/>
        <end position="256"/>
    </location>
</feature>
<dbReference type="Proteomes" id="UP000539175">
    <property type="component" value="Unassembled WGS sequence"/>
</dbReference>
<dbReference type="InterPro" id="IPR006115">
    <property type="entry name" value="6PGDH_NADP-bd"/>
</dbReference>
<dbReference type="AlphaFoldDB" id="A0A7X0B0W6"/>
<organism evidence="5 6">
    <name type="scientific">Nitrospirillum iridis</name>
    <dbReference type="NCBI Taxonomy" id="765888"/>
    <lineage>
        <taxon>Bacteria</taxon>
        <taxon>Pseudomonadati</taxon>
        <taxon>Pseudomonadota</taxon>
        <taxon>Alphaproteobacteria</taxon>
        <taxon>Rhodospirillales</taxon>
        <taxon>Azospirillaceae</taxon>
        <taxon>Nitrospirillum</taxon>
    </lineage>
</organism>
<evidence type="ECO:0000256" key="2">
    <source>
        <dbReference type="PIRSR" id="PIRSR000103-1"/>
    </source>
</evidence>
<proteinExistence type="predicted"/>
<gene>
    <name evidence="5" type="ORF">FHS74_002689</name>
</gene>
<keyword evidence="6" id="KW-1185">Reference proteome</keyword>
<comment type="caution">
    <text evidence="5">The sequence shown here is derived from an EMBL/GenBank/DDBJ whole genome shotgun (WGS) entry which is preliminary data.</text>
</comment>
<dbReference type="InterPro" id="IPR015815">
    <property type="entry name" value="HIBADH-related"/>
</dbReference>
<accession>A0A7X0B0W6</accession>
<evidence type="ECO:0000259" key="3">
    <source>
        <dbReference type="Pfam" id="PF03446"/>
    </source>
</evidence>
<dbReference type="EMBL" id="JACIIZ010000006">
    <property type="protein sequence ID" value="MBB6252129.1"/>
    <property type="molecule type" value="Genomic_DNA"/>
</dbReference>
<reference evidence="5 6" key="1">
    <citation type="submission" date="2020-08" db="EMBL/GenBank/DDBJ databases">
        <title>Genomic Encyclopedia of Type Strains, Phase IV (KMG-IV): sequencing the most valuable type-strain genomes for metagenomic binning, comparative biology and taxonomic classification.</title>
        <authorList>
            <person name="Goeker M."/>
        </authorList>
    </citation>
    <scope>NUCLEOTIDE SEQUENCE [LARGE SCALE GENOMIC DNA]</scope>
    <source>
        <strain evidence="5 6">DSM 22198</strain>
    </source>
</reference>
<dbReference type="Pfam" id="PF09130">
    <property type="entry name" value="DUF1932"/>
    <property type="match status" value="1"/>
</dbReference>
<dbReference type="InterPro" id="IPR013328">
    <property type="entry name" value="6PGD_dom2"/>
</dbReference>
<name>A0A7X0B0W6_9PROT</name>